<proteinExistence type="predicted"/>
<dbReference type="EMBL" id="CBSZ010000108">
    <property type="protein sequence ID" value="CDH23659.1"/>
    <property type="molecule type" value="Genomic_DNA"/>
</dbReference>
<sequence>MTKNTNEAGARGIGYNLIKNPDSAFNNEIIKARSEQKVKGKWGKPKKCSHKLD</sequence>
<dbReference type="Proteomes" id="UP000028493">
    <property type="component" value="Unassembled WGS sequence"/>
</dbReference>
<name>A0A077PV11_XENBV</name>
<evidence type="ECO:0000313" key="1">
    <source>
        <dbReference type="EMBL" id="CDH23659.1"/>
    </source>
</evidence>
<dbReference type="HOGENOM" id="CLU_3067705_0_0_6"/>
<organism evidence="1">
    <name type="scientific">Xenorhabdus bovienii str. kraussei Becker Underwood</name>
    <dbReference type="NCBI Taxonomy" id="1398204"/>
    <lineage>
        <taxon>Bacteria</taxon>
        <taxon>Pseudomonadati</taxon>
        <taxon>Pseudomonadota</taxon>
        <taxon>Gammaproteobacteria</taxon>
        <taxon>Enterobacterales</taxon>
        <taxon>Morganellaceae</taxon>
        <taxon>Xenorhabdus</taxon>
    </lineage>
</organism>
<comment type="caution">
    <text evidence="1">The sequence shown here is derived from an EMBL/GenBank/DDBJ whole genome shotgun (WGS) entry which is preliminary data.</text>
</comment>
<protein>
    <submittedName>
        <fullName evidence="1">Uncharacterized protein</fullName>
    </submittedName>
</protein>
<dbReference type="AlphaFoldDB" id="A0A077PV11"/>
<accession>A0A077PV11</accession>
<reference evidence="1" key="1">
    <citation type="submission" date="2013-07" db="EMBL/GenBank/DDBJ databases">
        <title>Sub-species coevolution in mutualistic symbiosis.</title>
        <authorList>
            <person name="Murfin K."/>
            <person name="Klassen J."/>
            <person name="Lee M."/>
            <person name="Forst S."/>
            <person name="Stock P."/>
            <person name="Goodrich-Blair H."/>
        </authorList>
    </citation>
    <scope>NUCLEOTIDE SEQUENCE [LARGE SCALE GENOMIC DNA]</scope>
    <source>
        <strain evidence="1">Kraussei Becker Underwood</strain>
    </source>
</reference>
<gene>
    <name evidence="1" type="ORF">XBKB1_1960001</name>
</gene>